<dbReference type="RefSeq" id="XP_040724964.1">
    <property type="nucleotide sequence ID" value="XM_040871303.1"/>
</dbReference>
<proteinExistence type="predicted"/>
<dbReference type="GO" id="GO:0030139">
    <property type="term" value="C:endocytic vesicle"/>
    <property type="evidence" value="ECO:0007669"/>
    <property type="project" value="TreeGrafter"/>
</dbReference>
<dbReference type="GO" id="GO:0016192">
    <property type="term" value="P:vesicle-mediated transport"/>
    <property type="evidence" value="ECO:0007669"/>
    <property type="project" value="InterPro"/>
</dbReference>
<feature type="compositionally biased region" description="Polar residues" evidence="1">
    <location>
        <begin position="337"/>
        <end position="352"/>
    </location>
</feature>
<sequence>MSDWRSRSMQRLSSFSRPVPSSEEIQGEASPAAALEDPEDILALPLPIEISNSIQSFLVNLTSPIHKAPFNPEKLTAMFQDFYSGTFDLMLDLLPEPGKLKGTQEEMLTKEAMQARKVRRAAFEEKHAAWREDVEERVCLEMYESLFELRTSTDELRDEALMSKIIAISLIGVTLEQLGVPLSREEVDAMRPTITLVGENLQNLNNAMTPRSKLDILLQCHKQIVDEVQQSNSAGEDVHTSDVASQIAEATSAATTNKKESSDTKHLGADAILPIFIYAIIKSNPAKLVSHYEFICRFRAQDSLTGEMAYCLTNLEAAIGFLETFEFTDGQDAGDPLTSSLGPTSSYQNRSGSQASLLTVGSGARASAGALSGSLRASERARALSSAANDVYELADERMKQFGSQLGAIVSRVSEHQSLDEVRHLVGLPGAGNANPRPAADRQKFVEIEQRVKARKAREGTSTPPRSSRPVSMMETSSLPASSSPLKQAPASPGKSTSSTTLALQTSPAAGTLSRSSVSATRPLSGSAKAAGAASASRFSGFGMIRNFSNTLVGRAPAPTAEMVRPREMTSNATIIERRFLEMETDDLTMKDVAVLLASYKQLVASMETTVAEPEASLEKTAAEAFPET</sequence>
<reference evidence="3 4" key="1">
    <citation type="submission" date="2016-07" db="EMBL/GenBank/DDBJ databases">
        <title>Pervasive Adenine N6-methylation of Active Genes in Fungi.</title>
        <authorList>
            <consortium name="DOE Joint Genome Institute"/>
            <person name="Mondo S.J."/>
            <person name="Dannebaum R.O."/>
            <person name="Kuo R.C."/>
            <person name="Labutti K."/>
            <person name="Haridas S."/>
            <person name="Kuo A."/>
            <person name="Salamov A."/>
            <person name="Ahrendt S.R."/>
            <person name="Lipzen A."/>
            <person name="Sullivan W."/>
            <person name="Andreopoulos W.B."/>
            <person name="Clum A."/>
            <person name="Lindquist E."/>
            <person name="Daum C."/>
            <person name="Ramamoorthy G.K."/>
            <person name="Gryganskyi A."/>
            <person name="Culley D."/>
            <person name="Magnuson J.K."/>
            <person name="James T.Y."/>
            <person name="O'Malley M.A."/>
            <person name="Stajich J.E."/>
            <person name="Spatafora J.W."/>
            <person name="Visel A."/>
            <person name="Grigoriev I.V."/>
        </authorList>
    </citation>
    <scope>NUCLEOTIDE SEQUENCE [LARGE SCALE GENOMIC DNA]</scope>
    <source>
        <strain evidence="3 4">12-1054</strain>
    </source>
</reference>
<feature type="compositionally biased region" description="Polar residues" evidence="1">
    <location>
        <begin position="7"/>
        <end position="16"/>
    </location>
</feature>
<dbReference type="InterPro" id="IPR045046">
    <property type="entry name" value="Vps9-like"/>
</dbReference>
<organism evidence="3 4">
    <name type="scientific">Protomyces lactucae-debilis</name>
    <dbReference type="NCBI Taxonomy" id="2754530"/>
    <lineage>
        <taxon>Eukaryota</taxon>
        <taxon>Fungi</taxon>
        <taxon>Dikarya</taxon>
        <taxon>Ascomycota</taxon>
        <taxon>Taphrinomycotina</taxon>
        <taxon>Taphrinomycetes</taxon>
        <taxon>Taphrinales</taxon>
        <taxon>Protomycetaceae</taxon>
        <taxon>Protomyces</taxon>
    </lineage>
</organism>
<feature type="region of interest" description="Disordered" evidence="1">
    <location>
        <begin position="333"/>
        <end position="352"/>
    </location>
</feature>
<dbReference type="SMART" id="SM00167">
    <property type="entry name" value="VPS9"/>
    <property type="match status" value="1"/>
</dbReference>
<feature type="domain" description="VPS9" evidence="2">
    <location>
        <begin position="155"/>
        <end position="331"/>
    </location>
</feature>
<dbReference type="OMA" id="SHYEFIC"/>
<feature type="compositionally biased region" description="Polar residues" evidence="1">
    <location>
        <begin position="474"/>
        <end position="486"/>
    </location>
</feature>
<dbReference type="STRING" id="56484.A0A1Y2FCD5"/>
<dbReference type="EMBL" id="MCFI01000011">
    <property type="protein sequence ID" value="ORY81588.1"/>
    <property type="molecule type" value="Genomic_DNA"/>
</dbReference>
<comment type="caution">
    <text evidence="3">The sequence shown here is derived from an EMBL/GenBank/DDBJ whole genome shotgun (WGS) entry which is preliminary data.</text>
</comment>
<dbReference type="SUPFAM" id="SSF109993">
    <property type="entry name" value="VPS9 domain"/>
    <property type="match status" value="1"/>
</dbReference>
<dbReference type="PANTHER" id="PTHR23101:SF97">
    <property type="entry name" value="DOMAIN PROTEIN, PUTATIVE (AFU_ORTHOLOGUE AFUA_2G10890)-RELATED"/>
    <property type="match status" value="1"/>
</dbReference>
<feature type="compositionally biased region" description="Low complexity" evidence="1">
    <location>
        <begin position="461"/>
        <end position="470"/>
    </location>
</feature>
<dbReference type="AlphaFoldDB" id="A0A1Y2FCD5"/>
<evidence type="ECO:0000259" key="2">
    <source>
        <dbReference type="PROSITE" id="PS51205"/>
    </source>
</evidence>
<evidence type="ECO:0000313" key="3">
    <source>
        <dbReference type="EMBL" id="ORY81588.1"/>
    </source>
</evidence>
<dbReference type="GO" id="GO:0031267">
    <property type="term" value="F:small GTPase binding"/>
    <property type="evidence" value="ECO:0007669"/>
    <property type="project" value="TreeGrafter"/>
</dbReference>
<dbReference type="Pfam" id="PF02204">
    <property type="entry name" value="VPS9"/>
    <property type="match status" value="1"/>
</dbReference>
<dbReference type="GeneID" id="63787902"/>
<evidence type="ECO:0000313" key="4">
    <source>
        <dbReference type="Proteomes" id="UP000193685"/>
    </source>
</evidence>
<evidence type="ECO:0000256" key="1">
    <source>
        <dbReference type="SAM" id="MobiDB-lite"/>
    </source>
</evidence>
<dbReference type="InterPro" id="IPR037191">
    <property type="entry name" value="VPS9_dom_sf"/>
</dbReference>
<dbReference type="GO" id="GO:0005829">
    <property type="term" value="C:cytosol"/>
    <property type="evidence" value="ECO:0007669"/>
    <property type="project" value="TreeGrafter"/>
</dbReference>
<dbReference type="Proteomes" id="UP000193685">
    <property type="component" value="Unassembled WGS sequence"/>
</dbReference>
<dbReference type="GO" id="GO:0005085">
    <property type="term" value="F:guanyl-nucleotide exchange factor activity"/>
    <property type="evidence" value="ECO:0007669"/>
    <property type="project" value="InterPro"/>
</dbReference>
<dbReference type="InterPro" id="IPR003123">
    <property type="entry name" value="VPS9"/>
</dbReference>
<feature type="compositionally biased region" description="Polar residues" evidence="1">
    <location>
        <begin position="513"/>
        <end position="524"/>
    </location>
</feature>
<dbReference type="PROSITE" id="PS51205">
    <property type="entry name" value="VPS9"/>
    <property type="match status" value="1"/>
</dbReference>
<feature type="compositionally biased region" description="Low complexity" evidence="1">
    <location>
        <begin position="496"/>
        <end position="510"/>
    </location>
</feature>
<keyword evidence="4" id="KW-1185">Reference proteome</keyword>
<feature type="region of interest" description="Disordered" evidence="1">
    <location>
        <begin position="452"/>
        <end position="528"/>
    </location>
</feature>
<feature type="region of interest" description="Disordered" evidence="1">
    <location>
        <begin position="1"/>
        <end position="34"/>
    </location>
</feature>
<dbReference type="PANTHER" id="PTHR23101">
    <property type="entry name" value="RAB GDP/GTP EXCHANGE FACTOR"/>
    <property type="match status" value="1"/>
</dbReference>
<gene>
    <name evidence="3" type="ORF">BCR37DRAFT_393429</name>
</gene>
<dbReference type="OrthoDB" id="10264848at2759"/>
<protein>
    <recommendedName>
        <fullName evidence="2">VPS9 domain-containing protein</fullName>
    </recommendedName>
</protein>
<dbReference type="Gene3D" id="1.20.1050.80">
    <property type="entry name" value="VPS9 domain"/>
    <property type="match status" value="1"/>
</dbReference>
<accession>A0A1Y2FCD5</accession>
<name>A0A1Y2FCD5_PROLT</name>